<name>A0A0F9T6C9_9ZZZZ</name>
<dbReference type="EMBL" id="LAZR01000402">
    <property type="protein sequence ID" value="KKN70472.1"/>
    <property type="molecule type" value="Genomic_DNA"/>
</dbReference>
<proteinExistence type="predicted"/>
<comment type="caution">
    <text evidence="1">The sequence shown here is derived from an EMBL/GenBank/DDBJ whole genome shotgun (WGS) entry which is preliminary data.</text>
</comment>
<protein>
    <submittedName>
        <fullName evidence="1">Uncharacterized protein</fullName>
    </submittedName>
</protein>
<reference evidence="1" key="1">
    <citation type="journal article" date="2015" name="Nature">
        <title>Complex archaea that bridge the gap between prokaryotes and eukaryotes.</title>
        <authorList>
            <person name="Spang A."/>
            <person name="Saw J.H."/>
            <person name="Jorgensen S.L."/>
            <person name="Zaremba-Niedzwiedzka K."/>
            <person name="Martijn J."/>
            <person name="Lind A.E."/>
            <person name="van Eijk R."/>
            <person name="Schleper C."/>
            <person name="Guy L."/>
            <person name="Ettema T.J."/>
        </authorList>
    </citation>
    <scope>NUCLEOTIDE SEQUENCE</scope>
</reference>
<sequence>MGAIAPEANVDLLPGYNDLAGRAKTGITKWALLSGDGPKTFADLLTVTAAELKKINGIGSGALKGIFAWRDSLVASTKGRPKQEKLTEITVKHKCGFIYLQQIEEEGQDGSLELSDLILCADGANGEITSIETSVTAFTMITHTTPYESTKYRVNHTPQEVLDKILAARPE</sequence>
<evidence type="ECO:0000313" key="1">
    <source>
        <dbReference type="EMBL" id="KKN70472.1"/>
    </source>
</evidence>
<dbReference type="AlphaFoldDB" id="A0A0F9T6C9"/>
<accession>A0A0F9T6C9</accession>
<organism evidence="1">
    <name type="scientific">marine sediment metagenome</name>
    <dbReference type="NCBI Taxonomy" id="412755"/>
    <lineage>
        <taxon>unclassified sequences</taxon>
        <taxon>metagenomes</taxon>
        <taxon>ecological metagenomes</taxon>
    </lineage>
</organism>
<gene>
    <name evidence="1" type="ORF">LCGC14_0430500</name>
</gene>